<dbReference type="InterPro" id="IPR011051">
    <property type="entry name" value="RmlC_Cupin_sf"/>
</dbReference>
<dbReference type="SUPFAM" id="SSF51182">
    <property type="entry name" value="RmlC-like cupins"/>
    <property type="match status" value="1"/>
</dbReference>
<dbReference type="Proteomes" id="UP001165653">
    <property type="component" value="Unassembled WGS sequence"/>
</dbReference>
<sequence>MEKLRRGKLGEDAGGQPGEETFHSLLACRDFELEEIVSRGAASPEGFWYDQQRHEWVLLAKGEATLRFEDGEVIALKAGDHLTIPAGKRHRVESTSADAVWVALHFRA</sequence>
<accession>A0ABT3FX47</accession>
<feature type="domain" description="Cupin type-2" evidence="2">
    <location>
        <begin position="51"/>
        <end position="102"/>
    </location>
</feature>
<dbReference type="EMBL" id="JAPDDR010000001">
    <property type="protein sequence ID" value="MCW1911987.1"/>
    <property type="molecule type" value="Genomic_DNA"/>
</dbReference>
<evidence type="ECO:0000259" key="2">
    <source>
        <dbReference type="Pfam" id="PF07883"/>
    </source>
</evidence>
<organism evidence="3 4">
    <name type="scientific">Luteolibacter rhizosphaerae</name>
    <dbReference type="NCBI Taxonomy" id="2989719"/>
    <lineage>
        <taxon>Bacteria</taxon>
        <taxon>Pseudomonadati</taxon>
        <taxon>Verrucomicrobiota</taxon>
        <taxon>Verrucomicrobiia</taxon>
        <taxon>Verrucomicrobiales</taxon>
        <taxon>Verrucomicrobiaceae</taxon>
        <taxon>Luteolibacter</taxon>
    </lineage>
</organism>
<feature type="compositionally biased region" description="Basic and acidic residues" evidence="1">
    <location>
        <begin position="1"/>
        <end position="11"/>
    </location>
</feature>
<protein>
    <submittedName>
        <fullName evidence="3">Cupin domain-containing protein</fullName>
    </submittedName>
</protein>
<evidence type="ECO:0000313" key="4">
    <source>
        <dbReference type="Proteomes" id="UP001165653"/>
    </source>
</evidence>
<dbReference type="Gene3D" id="2.60.120.10">
    <property type="entry name" value="Jelly Rolls"/>
    <property type="match status" value="1"/>
</dbReference>
<comment type="caution">
    <text evidence="3">The sequence shown here is derived from an EMBL/GenBank/DDBJ whole genome shotgun (WGS) entry which is preliminary data.</text>
</comment>
<evidence type="ECO:0000256" key="1">
    <source>
        <dbReference type="SAM" id="MobiDB-lite"/>
    </source>
</evidence>
<dbReference type="CDD" id="cd06981">
    <property type="entry name" value="cupin_reut_a1446"/>
    <property type="match status" value="1"/>
</dbReference>
<dbReference type="RefSeq" id="WP_264509959.1">
    <property type="nucleotide sequence ID" value="NZ_JAPDDR010000001.1"/>
</dbReference>
<feature type="region of interest" description="Disordered" evidence="1">
    <location>
        <begin position="1"/>
        <end position="20"/>
    </location>
</feature>
<dbReference type="Pfam" id="PF07883">
    <property type="entry name" value="Cupin_2"/>
    <property type="match status" value="1"/>
</dbReference>
<gene>
    <name evidence="3" type="ORF">OJ996_00270</name>
</gene>
<dbReference type="InterPro" id="IPR013096">
    <property type="entry name" value="Cupin_2"/>
</dbReference>
<name>A0ABT3FX47_9BACT</name>
<dbReference type="InterPro" id="IPR014710">
    <property type="entry name" value="RmlC-like_jellyroll"/>
</dbReference>
<keyword evidence="4" id="KW-1185">Reference proteome</keyword>
<evidence type="ECO:0000313" key="3">
    <source>
        <dbReference type="EMBL" id="MCW1911987.1"/>
    </source>
</evidence>
<proteinExistence type="predicted"/>
<reference evidence="3" key="1">
    <citation type="submission" date="2022-10" db="EMBL/GenBank/DDBJ databases">
        <title>Luteolibacter sp. GHJ8, whole genome shotgun sequencing project.</title>
        <authorList>
            <person name="Zhao G."/>
            <person name="Shen L."/>
        </authorList>
    </citation>
    <scope>NUCLEOTIDE SEQUENCE</scope>
    <source>
        <strain evidence="3">GHJ8</strain>
    </source>
</reference>